<dbReference type="InterPro" id="IPR004117">
    <property type="entry name" value="7tm6_olfct_rcpt"/>
</dbReference>
<evidence type="ECO:0000313" key="10">
    <source>
        <dbReference type="EMBL" id="QIJ45817.1"/>
    </source>
</evidence>
<name>A0A6M3GUI7_GLYPY</name>
<feature type="transmembrane region" description="Helical" evidence="9">
    <location>
        <begin position="228"/>
        <end position="252"/>
    </location>
</feature>
<feature type="transmembrane region" description="Helical" evidence="9">
    <location>
        <begin position="304"/>
        <end position="323"/>
    </location>
</feature>
<keyword evidence="3 9" id="KW-0812">Transmembrane</keyword>
<evidence type="ECO:0000256" key="4">
    <source>
        <dbReference type="ARBA" id="ARBA00022725"/>
    </source>
</evidence>
<keyword evidence="8 9" id="KW-0807">Transducer</keyword>
<dbReference type="PANTHER" id="PTHR21137:SF44">
    <property type="entry name" value="ODORANT RECEPTOR 13A-RELATED"/>
    <property type="match status" value="1"/>
</dbReference>
<evidence type="ECO:0000256" key="2">
    <source>
        <dbReference type="ARBA" id="ARBA00022606"/>
    </source>
</evidence>
<feature type="transmembrane region" description="Helical" evidence="9">
    <location>
        <begin position="75"/>
        <end position="97"/>
    </location>
</feature>
<evidence type="ECO:0000256" key="7">
    <source>
        <dbReference type="ARBA" id="ARBA00023170"/>
    </source>
</evidence>
<gene>
    <name evidence="10" type="primary">OR39</name>
</gene>
<comment type="subcellular location">
    <subcellularLocation>
        <location evidence="9">Cell membrane</location>
        <topology evidence="9">Multi-pass membrane protein</topology>
    </subcellularLocation>
    <subcellularLocation>
        <location evidence="1">Membrane</location>
        <topology evidence="1">Multi-pass membrane protein</topology>
    </subcellularLocation>
</comment>
<keyword evidence="5 9" id="KW-1133">Transmembrane helix</keyword>
<feature type="transmembrane region" description="Helical" evidence="9">
    <location>
        <begin position="163"/>
        <end position="185"/>
    </location>
</feature>
<reference evidence="10" key="1">
    <citation type="submission" date="2019-04" db="EMBL/GenBank/DDBJ databases">
        <authorList>
            <person name="Sheng S."/>
        </authorList>
    </citation>
    <scope>NUCLEOTIDE SEQUENCE</scope>
</reference>
<evidence type="ECO:0000256" key="1">
    <source>
        <dbReference type="ARBA" id="ARBA00004141"/>
    </source>
</evidence>
<evidence type="ECO:0000256" key="3">
    <source>
        <dbReference type="ARBA" id="ARBA00022692"/>
    </source>
</evidence>
<keyword evidence="2 9" id="KW-0716">Sensory transduction</keyword>
<dbReference type="AlphaFoldDB" id="A0A6M3GUI7"/>
<dbReference type="Pfam" id="PF02949">
    <property type="entry name" value="7tm_6"/>
    <property type="match status" value="1"/>
</dbReference>
<dbReference type="GO" id="GO:0005886">
    <property type="term" value="C:plasma membrane"/>
    <property type="evidence" value="ECO:0007669"/>
    <property type="project" value="UniProtKB-SubCell"/>
</dbReference>
<sequence length="426" mass="49272">MTMKKIEFENSLKLMKISLLFSGIKISNTKFCKSIEIFLSSYLYYFNFIWLYMDVFGEINWLIDGILEGKSFIDLSITAPCITVSMLATSKSIFIYLNRDIAIKTVEKLREIHPESNDDDIDEKYDSINVNDAADNDILDFVDSTDNKKRNVEADILKESVKFLNFVVLLLYYICLVVIIAFPLMPVTSMAYEYYKTGTTECKYPYLVKYFFDAYTTAMWPAVYFHHVISTAIVGASVFGSDSLFYAACIYIQMHFRLLCHRFENIVRESDEETRRELVSAVRRHQELIDLVDQVEMLYSKSTLFNIVTSSFLICLSGFIITVLDDISIVVTFATFLFMNLSQISLLCFFGDMLMRSSTQISSAVYHSFWYEADPKIKRSLLLILMRAQKPCKLTACNFADLNLTAFTTILSRSWSYFALLKTMYK</sequence>
<feature type="transmembrane region" description="Helical" evidence="9">
    <location>
        <begin position="42"/>
        <end position="63"/>
    </location>
</feature>
<dbReference type="GO" id="GO:0004984">
    <property type="term" value="F:olfactory receptor activity"/>
    <property type="evidence" value="ECO:0007669"/>
    <property type="project" value="InterPro"/>
</dbReference>
<dbReference type="GO" id="GO:0005549">
    <property type="term" value="F:odorant binding"/>
    <property type="evidence" value="ECO:0007669"/>
    <property type="project" value="InterPro"/>
</dbReference>
<dbReference type="GO" id="GO:0007165">
    <property type="term" value="P:signal transduction"/>
    <property type="evidence" value="ECO:0007669"/>
    <property type="project" value="UniProtKB-KW"/>
</dbReference>
<comment type="similarity">
    <text evidence="9">Belongs to the insect chemoreceptor superfamily. Heteromeric odorant receptor channel (TC 1.A.69) family.</text>
</comment>
<keyword evidence="4 9" id="KW-0552">Olfaction</keyword>
<keyword evidence="6 9" id="KW-0472">Membrane</keyword>
<feature type="transmembrane region" description="Helical" evidence="9">
    <location>
        <begin position="329"/>
        <end position="350"/>
    </location>
</feature>
<organism evidence="10">
    <name type="scientific">Glyphodes pyloalis</name>
    <name type="common">Lesser mulberry snout moth</name>
    <dbReference type="NCBI Taxonomy" id="1242752"/>
    <lineage>
        <taxon>Eukaryota</taxon>
        <taxon>Metazoa</taxon>
        <taxon>Ecdysozoa</taxon>
        <taxon>Arthropoda</taxon>
        <taxon>Hexapoda</taxon>
        <taxon>Insecta</taxon>
        <taxon>Pterygota</taxon>
        <taxon>Neoptera</taxon>
        <taxon>Endopterygota</taxon>
        <taxon>Lepidoptera</taxon>
        <taxon>Glossata</taxon>
        <taxon>Ditrysia</taxon>
        <taxon>Pyraloidea</taxon>
        <taxon>Crambidae</taxon>
        <taxon>Spilomelinae</taxon>
        <taxon>Glyphodes</taxon>
    </lineage>
</organism>
<evidence type="ECO:0000256" key="9">
    <source>
        <dbReference type="RuleBase" id="RU351113"/>
    </source>
</evidence>
<dbReference type="EMBL" id="MK821030">
    <property type="protein sequence ID" value="QIJ45817.1"/>
    <property type="molecule type" value="mRNA"/>
</dbReference>
<evidence type="ECO:0000256" key="8">
    <source>
        <dbReference type="ARBA" id="ARBA00023224"/>
    </source>
</evidence>
<dbReference type="PANTHER" id="PTHR21137">
    <property type="entry name" value="ODORANT RECEPTOR"/>
    <property type="match status" value="1"/>
</dbReference>
<accession>A0A6M3GUI7</accession>
<evidence type="ECO:0000256" key="5">
    <source>
        <dbReference type="ARBA" id="ARBA00022989"/>
    </source>
</evidence>
<proteinExistence type="evidence at transcript level"/>
<keyword evidence="7 9" id="KW-0675">Receptor</keyword>
<evidence type="ECO:0000256" key="6">
    <source>
        <dbReference type="ARBA" id="ARBA00023136"/>
    </source>
</evidence>
<protein>
    <recommendedName>
        <fullName evidence="9">Odorant receptor</fullName>
    </recommendedName>
</protein>
<comment type="caution">
    <text evidence="9">Lacks conserved residue(s) required for the propagation of feature annotation.</text>
</comment>